<keyword evidence="1" id="KW-0472">Membrane</keyword>
<keyword evidence="3" id="KW-1185">Reference proteome</keyword>
<name>A0ABS9J315_9FLAO</name>
<keyword evidence="1" id="KW-1133">Transmembrane helix</keyword>
<feature type="transmembrane region" description="Helical" evidence="1">
    <location>
        <begin position="7"/>
        <end position="24"/>
    </location>
</feature>
<organism evidence="2 3">
    <name type="scientific">Joostella atrarenae</name>
    <dbReference type="NCBI Taxonomy" id="679257"/>
    <lineage>
        <taxon>Bacteria</taxon>
        <taxon>Pseudomonadati</taxon>
        <taxon>Bacteroidota</taxon>
        <taxon>Flavobacteriia</taxon>
        <taxon>Flavobacteriales</taxon>
        <taxon>Flavobacteriaceae</taxon>
        <taxon>Joostella</taxon>
    </lineage>
</organism>
<evidence type="ECO:0000256" key="1">
    <source>
        <dbReference type="SAM" id="Phobius"/>
    </source>
</evidence>
<feature type="transmembrane region" description="Helical" evidence="1">
    <location>
        <begin position="91"/>
        <end position="110"/>
    </location>
</feature>
<dbReference type="RefSeq" id="WP_236958778.1">
    <property type="nucleotide sequence ID" value="NZ_JAETXX010000004.1"/>
</dbReference>
<evidence type="ECO:0000313" key="3">
    <source>
        <dbReference type="Proteomes" id="UP000829517"/>
    </source>
</evidence>
<sequence>MKLLLRFFISLSIILISGYSLLFANSNQQQGSISKIDSIENSAPSGVTLIQNAKFFKDCFFSHFEKKEHKFEIVESEVEEELTVYKKNAELNTFVGSTLYSLALLAFFPFPKKHLFHCKKFSNFLSYRLYVIFRVFRI</sequence>
<reference evidence="2 3" key="1">
    <citation type="submission" date="2021-01" db="EMBL/GenBank/DDBJ databases">
        <title>Genome sequencing of Joostella atrarenae M1-2 (= KCTC 23194).</title>
        <authorList>
            <person name="Zakaria M.R."/>
            <person name="Lam M.Q."/>
            <person name="Chong C.S."/>
        </authorList>
    </citation>
    <scope>NUCLEOTIDE SEQUENCE [LARGE SCALE GENOMIC DNA]</scope>
    <source>
        <strain evidence="2 3">M1-2</strain>
    </source>
</reference>
<accession>A0ABS9J315</accession>
<dbReference type="EMBL" id="JAETXX010000004">
    <property type="protein sequence ID" value="MCF8714811.1"/>
    <property type="molecule type" value="Genomic_DNA"/>
</dbReference>
<comment type="caution">
    <text evidence="2">The sequence shown here is derived from an EMBL/GenBank/DDBJ whole genome shotgun (WGS) entry which is preliminary data.</text>
</comment>
<proteinExistence type="predicted"/>
<evidence type="ECO:0000313" key="2">
    <source>
        <dbReference type="EMBL" id="MCF8714811.1"/>
    </source>
</evidence>
<dbReference type="Proteomes" id="UP000829517">
    <property type="component" value="Unassembled WGS sequence"/>
</dbReference>
<keyword evidence="1" id="KW-0812">Transmembrane</keyword>
<gene>
    <name evidence="2" type="ORF">JM658_08220</name>
</gene>
<protein>
    <submittedName>
        <fullName evidence="2">Uncharacterized protein</fullName>
    </submittedName>
</protein>